<dbReference type="InterPro" id="IPR016039">
    <property type="entry name" value="Thiolase-like"/>
</dbReference>
<dbReference type="Pfam" id="PF00108">
    <property type="entry name" value="Thiolase_N"/>
    <property type="match status" value="1"/>
</dbReference>
<gene>
    <name evidence="9" type="ORF">AGR13a_Lc30062</name>
</gene>
<dbReference type="Proteomes" id="UP000191812">
    <property type="component" value="Unassembled WGS sequence"/>
</dbReference>
<proteinExistence type="predicted"/>
<sequence length="384" mass="40311">MMSAEVYVAGAAMTAFGRYADLGMQDLAQRAVFDALKDAGVAKSEVQAIYASNVYGGMVLGQVLMRDMGITGPALYNVENACASGATAVHLACQALKLGLYETVVVFGVEQLTKLGGGTIPLQRNDYKTELYAAQGMTLPTVYAMRGSRYLYERDESPEILAQIAVKNRSHGALNPFAQQRTKVSVEEVLGSRQIAEPLTLLQCCPSAVDGAAALVLTTRRPLSFSPAVRILASAVQSGYQELGCDDILDAEITARTANMAYEQGGVDPRDVGVVELHDAFTIAELIYYEALQLAAHGEGASLLRSGETALGGRVPVNPSGGLLAKGHPLGATGIAQMVEVAWQLQGRADGRQIESPKIGLTQCTGGGIAGVDHAASAVHILGV</sequence>
<reference evidence="9 10" key="1">
    <citation type="submission" date="2016-01" db="EMBL/GenBank/DDBJ databases">
        <authorList>
            <person name="Regsiter A."/>
            <person name="william w."/>
        </authorList>
    </citation>
    <scope>NUCLEOTIDE SEQUENCE [LARGE SCALE GENOMIC DNA]</scope>
    <source>
        <strain evidence="9 10">CFBP 6927</strain>
    </source>
</reference>
<dbReference type="InterPro" id="IPR002155">
    <property type="entry name" value="Thiolase"/>
</dbReference>
<evidence type="ECO:0000256" key="4">
    <source>
        <dbReference type="ARBA" id="ARBA00023055"/>
    </source>
</evidence>
<dbReference type="GO" id="GO:0016746">
    <property type="term" value="F:acyltransferase activity"/>
    <property type="evidence" value="ECO:0007669"/>
    <property type="project" value="UniProtKB-KW"/>
</dbReference>
<evidence type="ECO:0000256" key="5">
    <source>
        <dbReference type="ARBA" id="ARBA00023121"/>
    </source>
</evidence>
<dbReference type="CDD" id="cd00829">
    <property type="entry name" value="SCP-x_thiolase"/>
    <property type="match status" value="1"/>
</dbReference>
<feature type="domain" description="Thiolase C-terminal" evidence="8">
    <location>
        <begin position="247"/>
        <end position="369"/>
    </location>
</feature>
<dbReference type="Pfam" id="PF22691">
    <property type="entry name" value="Thiolase_C_1"/>
    <property type="match status" value="1"/>
</dbReference>
<organism evidence="9 10">
    <name type="scientific">Agrobacterium genomosp. 13 str. CFBP 6927</name>
    <dbReference type="NCBI Taxonomy" id="1183428"/>
    <lineage>
        <taxon>Bacteria</taxon>
        <taxon>Pseudomonadati</taxon>
        <taxon>Pseudomonadota</taxon>
        <taxon>Alphaproteobacteria</taxon>
        <taxon>Hyphomicrobiales</taxon>
        <taxon>Rhizobiaceae</taxon>
        <taxon>Rhizobium/Agrobacterium group</taxon>
        <taxon>Agrobacterium</taxon>
        <taxon>Agrobacterium tumefaciens complex</taxon>
    </lineage>
</organism>
<dbReference type="RefSeq" id="WP_308400254.1">
    <property type="nucleotide sequence ID" value="NZ_LT009757.1"/>
</dbReference>
<dbReference type="PANTHER" id="PTHR42870:SF1">
    <property type="entry name" value="NON-SPECIFIC LIPID-TRANSFER PROTEIN-LIKE 2"/>
    <property type="match status" value="1"/>
</dbReference>
<feature type="domain" description="Thiolase N-terminal" evidence="7">
    <location>
        <begin position="6"/>
        <end position="219"/>
    </location>
</feature>
<evidence type="ECO:0000256" key="3">
    <source>
        <dbReference type="ARBA" id="ARBA00022679"/>
    </source>
</evidence>
<keyword evidence="5" id="KW-0446">Lipid-binding</keyword>
<evidence type="ECO:0000259" key="7">
    <source>
        <dbReference type="Pfam" id="PF00108"/>
    </source>
</evidence>
<dbReference type="EC" id="2.3.1.176" evidence="1"/>
<evidence type="ECO:0000259" key="8">
    <source>
        <dbReference type="Pfam" id="PF22691"/>
    </source>
</evidence>
<keyword evidence="2" id="KW-0813">Transport</keyword>
<keyword evidence="9" id="KW-0012">Acyltransferase</keyword>
<keyword evidence="4" id="KW-0445">Lipid transport</keyword>
<keyword evidence="10" id="KW-1185">Reference proteome</keyword>
<evidence type="ECO:0000256" key="6">
    <source>
        <dbReference type="ARBA" id="ARBA00032316"/>
    </source>
</evidence>
<keyword evidence="3 9" id="KW-0808">Transferase</keyword>
<dbReference type="PANTHER" id="PTHR42870">
    <property type="entry name" value="ACETYL-COA C-ACETYLTRANSFERASE"/>
    <property type="match status" value="1"/>
</dbReference>
<dbReference type="Gene3D" id="3.40.47.10">
    <property type="match status" value="1"/>
</dbReference>
<name>A0ABP2BNU6_9HYPH</name>
<evidence type="ECO:0000313" key="9">
    <source>
        <dbReference type="EMBL" id="CUX57914.1"/>
    </source>
</evidence>
<dbReference type="SUPFAM" id="SSF53901">
    <property type="entry name" value="Thiolase-like"/>
    <property type="match status" value="1"/>
</dbReference>
<evidence type="ECO:0000256" key="2">
    <source>
        <dbReference type="ARBA" id="ARBA00022448"/>
    </source>
</evidence>
<comment type="caution">
    <text evidence="9">The sequence shown here is derived from an EMBL/GenBank/DDBJ whole genome shotgun (WGS) entry which is preliminary data.</text>
</comment>
<accession>A0ABP2BNU6</accession>
<evidence type="ECO:0000256" key="1">
    <source>
        <dbReference type="ARBA" id="ARBA00012352"/>
    </source>
</evidence>
<dbReference type="PIRSF" id="PIRSF000429">
    <property type="entry name" value="Ac-CoA_Ac_transf"/>
    <property type="match status" value="1"/>
</dbReference>
<dbReference type="InterPro" id="IPR020613">
    <property type="entry name" value="Thiolase_CS"/>
</dbReference>
<dbReference type="InterPro" id="IPR055140">
    <property type="entry name" value="Thiolase_C_2"/>
</dbReference>
<dbReference type="InterPro" id="IPR020616">
    <property type="entry name" value="Thiolase_N"/>
</dbReference>
<dbReference type="PROSITE" id="PS00737">
    <property type="entry name" value="THIOLASE_2"/>
    <property type="match status" value="1"/>
</dbReference>
<evidence type="ECO:0000313" key="10">
    <source>
        <dbReference type="Proteomes" id="UP000191812"/>
    </source>
</evidence>
<dbReference type="EMBL" id="FBWH01000042">
    <property type="protein sequence ID" value="CUX57914.1"/>
    <property type="molecule type" value="Genomic_DNA"/>
</dbReference>
<protein>
    <recommendedName>
        <fullName evidence="1">propanoyl-CoA C-acyltransferase</fullName>
        <ecNumber evidence="1">2.3.1.176</ecNumber>
    </recommendedName>
    <alternativeName>
        <fullName evidence="6">Propanoyl-CoA C-acyltransferase</fullName>
    </alternativeName>
</protein>